<reference evidence="2 3" key="1">
    <citation type="submission" date="2020-04" db="EMBL/GenBank/DDBJ databases">
        <title>Paenibacillus algicola sp. nov., a novel marine bacterium producing alginate lyase.</title>
        <authorList>
            <person name="Huang H."/>
        </authorList>
    </citation>
    <scope>NUCLEOTIDE SEQUENCE [LARGE SCALE GENOMIC DNA]</scope>
    <source>
        <strain evidence="2 3">L7-75</strain>
    </source>
</reference>
<evidence type="ECO:0000313" key="3">
    <source>
        <dbReference type="Proteomes" id="UP000565468"/>
    </source>
</evidence>
<dbReference type="Pfam" id="PF13614">
    <property type="entry name" value="AAA_31"/>
    <property type="match status" value="1"/>
</dbReference>
<dbReference type="AlphaFoldDB" id="A0A848M6F1"/>
<organism evidence="2 3">
    <name type="scientific">Paenibacillus lemnae</name>
    <dbReference type="NCBI Taxonomy" id="1330551"/>
    <lineage>
        <taxon>Bacteria</taxon>
        <taxon>Bacillati</taxon>
        <taxon>Bacillota</taxon>
        <taxon>Bacilli</taxon>
        <taxon>Bacillales</taxon>
        <taxon>Paenibacillaceae</taxon>
        <taxon>Paenibacillus</taxon>
    </lineage>
</organism>
<dbReference type="Proteomes" id="UP000565468">
    <property type="component" value="Unassembled WGS sequence"/>
</dbReference>
<protein>
    <submittedName>
        <fullName evidence="2">AAA family ATPase</fullName>
    </submittedName>
</protein>
<sequence length="384" mass="43573">MHPVRLVLAVQDPHYVEPLLHYIQGSEYGTRLHITAFTRVEALAEYRVRGLNHDLIVLDKDMLEVWLSGPSSGEPWVYLSEGGEKPEVEHLVTMAKYQPLPQLLESWMALAVSRGTGNLDKEGTRVIALVSAIGRSGKTVIAMNLSRLLAEQGYKVFYLNLESVNSSTVLLQEGSGHKGTEFFSRLLYDLKVLQETGEPIDINRYIQWKEPLKCDGFVSGTLLKELLELTQEDTKALIQRIRETGRYDYVIVDSDVPHSAPFRAVLEHSDVLLWILRNDPAEMFKTASWLDYLEGVNPDSWSPLMGKSRFVRNAYTGTPSPHSDIRVDYDLPYIASWDGGHPFQQPLYSPVFQREILKLWRSLSEQNEKTAPFVNQHAGDQAYA</sequence>
<accession>A0A848M6F1</accession>
<dbReference type="RefSeq" id="WP_169504559.1">
    <property type="nucleotide sequence ID" value="NZ_JABBPN010000005.1"/>
</dbReference>
<name>A0A848M6F1_PAELE</name>
<comment type="caution">
    <text evidence="2">The sequence shown here is derived from an EMBL/GenBank/DDBJ whole genome shotgun (WGS) entry which is preliminary data.</text>
</comment>
<dbReference type="EMBL" id="JABBPN010000005">
    <property type="protein sequence ID" value="NMO95791.1"/>
    <property type="molecule type" value="Genomic_DNA"/>
</dbReference>
<dbReference type="InterPro" id="IPR025669">
    <property type="entry name" value="AAA_dom"/>
</dbReference>
<dbReference type="SUPFAM" id="SSF52540">
    <property type="entry name" value="P-loop containing nucleoside triphosphate hydrolases"/>
    <property type="match status" value="1"/>
</dbReference>
<feature type="domain" description="AAA" evidence="1">
    <location>
        <begin position="125"/>
        <end position="255"/>
    </location>
</feature>
<gene>
    <name evidence="2" type="ORF">HII30_08415</name>
</gene>
<dbReference type="Gene3D" id="3.40.50.10850">
    <property type="entry name" value="Ntrc-like two-domain protein"/>
    <property type="match status" value="1"/>
</dbReference>
<dbReference type="InterPro" id="IPR027417">
    <property type="entry name" value="P-loop_NTPase"/>
</dbReference>
<proteinExistence type="predicted"/>
<evidence type="ECO:0000313" key="2">
    <source>
        <dbReference type="EMBL" id="NMO95791.1"/>
    </source>
</evidence>
<evidence type="ECO:0000259" key="1">
    <source>
        <dbReference type="Pfam" id="PF13614"/>
    </source>
</evidence>
<dbReference type="Gene3D" id="3.40.50.300">
    <property type="entry name" value="P-loop containing nucleotide triphosphate hydrolases"/>
    <property type="match status" value="1"/>
</dbReference>
<keyword evidence="3" id="KW-1185">Reference proteome</keyword>